<protein>
    <recommendedName>
        <fullName evidence="7">Derlin</fullName>
    </recommendedName>
</protein>
<comment type="similarity">
    <text evidence="2 7">Belongs to the derlin family.</text>
</comment>
<name>A0A0L0T1E4_ALLM3</name>
<feature type="region of interest" description="Disordered" evidence="8">
    <location>
        <begin position="252"/>
        <end position="344"/>
    </location>
</feature>
<feature type="transmembrane region" description="Helical" evidence="7">
    <location>
        <begin position="53"/>
        <end position="75"/>
    </location>
</feature>
<evidence type="ECO:0000256" key="6">
    <source>
        <dbReference type="ARBA" id="ARBA00023136"/>
    </source>
</evidence>
<feature type="compositionally biased region" description="Low complexity" evidence="8">
    <location>
        <begin position="325"/>
        <end position="335"/>
    </location>
</feature>
<dbReference type="EMBL" id="GG745357">
    <property type="protein sequence ID" value="KNE68571.1"/>
    <property type="molecule type" value="Genomic_DNA"/>
</dbReference>
<evidence type="ECO:0000256" key="1">
    <source>
        <dbReference type="ARBA" id="ARBA00004477"/>
    </source>
</evidence>
<dbReference type="GO" id="GO:0006950">
    <property type="term" value="P:response to stress"/>
    <property type="evidence" value="ECO:0007669"/>
    <property type="project" value="UniProtKB-ARBA"/>
</dbReference>
<dbReference type="SUPFAM" id="SSF144091">
    <property type="entry name" value="Rhomboid-like"/>
    <property type="match status" value="1"/>
</dbReference>
<dbReference type="Proteomes" id="UP000054350">
    <property type="component" value="Unassembled WGS sequence"/>
</dbReference>
<dbReference type="AlphaFoldDB" id="A0A0L0T1E4"/>
<gene>
    <name evidence="9" type="ORF">AMAG_12741</name>
</gene>
<dbReference type="VEuPathDB" id="FungiDB:AMAG_12741"/>
<dbReference type="eggNOG" id="KOG0858">
    <property type="taxonomic scope" value="Eukaryota"/>
</dbReference>
<dbReference type="InterPro" id="IPR035952">
    <property type="entry name" value="Rhomboid-like_sf"/>
</dbReference>
<dbReference type="GO" id="GO:0005789">
    <property type="term" value="C:endoplasmic reticulum membrane"/>
    <property type="evidence" value="ECO:0007669"/>
    <property type="project" value="UniProtKB-SubCell"/>
</dbReference>
<feature type="transmembrane region" description="Helical" evidence="7">
    <location>
        <begin position="95"/>
        <end position="113"/>
    </location>
</feature>
<evidence type="ECO:0000256" key="4">
    <source>
        <dbReference type="ARBA" id="ARBA00022824"/>
    </source>
</evidence>
<evidence type="ECO:0000256" key="2">
    <source>
        <dbReference type="ARBA" id="ARBA00008917"/>
    </source>
</evidence>
<dbReference type="OrthoDB" id="1716531at2759"/>
<evidence type="ECO:0000313" key="10">
    <source>
        <dbReference type="Proteomes" id="UP000054350"/>
    </source>
</evidence>
<feature type="transmembrane region" description="Helical" evidence="7">
    <location>
        <begin position="20"/>
        <end position="41"/>
    </location>
</feature>
<dbReference type="InterPro" id="IPR007599">
    <property type="entry name" value="DER1"/>
</dbReference>
<keyword evidence="5 7" id="KW-1133">Transmembrane helix</keyword>
<feature type="compositionally biased region" description="Low complexity" evidence="8">
    <location>
        <begin position="252"/>
        <end position="299"/>
    </location>
</feature>
<keyword evidence="4 7" id="KW-0256">Endoplasmic reticulum</keyword>
<sequence length="344" mass="37590">MDRLEANYLEIPPMTRTWVTLSVVVSVLCQAGYLAPFHLYYDPHFILNRGEYWRILSSFFYFGHFGIDLIFHMFFLARYSRLLEEGPYRTRPADYFVLLAFGAVTLLILATVLPAHSLPFLGSPLSQVLVYIWSRRNPFVRMSFLGVMEFTAPYLPWVLVVFSVVMHGTVPIGDLAGIAIGHVYWYFDDIYPRLREVQARPPWRPFKAPRLLEQMFGQVPRDLPDVAVVAPPSPPAAVGAAAVPLAPPVAPAPETAASRISTTSPPPDSSSTSAGSPDALTGSGESISSATSSGPSASGLRQRAVPAVEQDPGHESLPVDDARNAPEPAAAAAARWGSEQRLGE</sequence>
<keyword evidence="6 7" id="KW-0472">Membrane</keyword>
<reference evidence="9 10" key="1">
    <citation type="submission" date="2009-11" db="EMBL/GenBank/DDBJ databases">
        <title>Annotation of Allomyces macrogynus ATCC 38327.</title>
        <authorList>
            <consortium name="The Broad Institute Genome Sequencing Platform"/>
            <person name="Russ C."/>
            <person name="Cuomo C."/>
            <person name="Burger G."/>
            <person name="Gray M.W."/>
            <person name="Holland P.W.H."/>
            <person name="King N."/>
            <person name="Lang F.B.F."/>
            <person name="Roger A.J."/>
            <person name="Ruiz-Trillo I."/>
            <person name="Young S.K."/>
            <person name="Zeng Q."/>
            <person name="Gargeya S."/>
            <person name="Fitzgerald M."/>
            <person name="Haas B."/>
            <person name="Abouelleil A."/>
            <person name="Alvarado L."/>
            <person name="Arachchi H.M."/>
            <person name="Berlin A."/>
            <person name="Chapman S.B."/>
            <person name="Gearin G."/>
            <person name="Goldberg J."/>
            <person name="Griggs A."/>
            <person name="Gujja S."/>
            <person name="Hansen M."/>
            <person name="Heiman D."/>
            <person name="Howarth C."/>
            <person name="Larimer J."/>
            <person name="Lui A."/>
            <person name="MacDonald P.J.P."/>
            <person name="McCowen C."/>
            <person name="Montmayeur A."/>
            <person name="Murphy C."/>
            <person name="Neiman D."/>
            <person name="Pearson M."/>
            <person name="Priest M."/>
            <person name="Roberts A."/>
            <person name="Saif S."/>
            <person name="Shea T."/>
            <person name="Sisk P."/>
            <person name="Stolte C."/>
            <person name="Sykes S."/>
            <person name="Wortman J."/>
            <person name="Nusbaum C."/>
            <person name="Birren B."/>
        </authorList>
    </citation>
    <scope>NUCLEOTIDE SEQUENCE [LARGE SCALE GENOMIC DNA]</scope>
    <source>
        <strain evidence="9 10">ATCC 38327</strain>
    </source>
</reference>
<evidence type="ECO:0000313" key="9">
    <source>
        <dbReference type="EMBL" id="KNE68571.1"/>
    </source>
</evidence>
<accession>A0A0L0T1E4</accession>
<comment type="function">
    <text evidence="7">May be involved in the degradation of misfolded endoplasmic reticulum (ER) luminal proteins.</text>
</comment>
<dbReference type="Pfam" id="PF04511">
    <property type="entry name" value="DER1"/>
    <property type="match status" value="1"/>
</dbReference>
<feature type="transmembrane region" description="Helical" evidence="7">
    <location>
        <begin position="154"/>
        <end position="187"/>
    </location>
</feature>
<keyword evidence="10" id="KW-1185">Reference proteome</keyword>
<keyword evidence="3 7" id="KW-0812">Transmembrane</keyword>
<dbReference type="STRING" id="578462.A0A0L0T1E4"/>
<dbReference type="PANTHER" id="PTHR11009">
    <property type="entry name" value="DER1-LIKE PROTEIN, DERLIN"/>
    <property type="match status" value="1"/>
</dbReference>
<comment type="subcellular location">
    <subcellularLocation>
        <location evidence="1 7">Endoplasmic reticulum membrane</location>
        <topology evidence="1 7">Multi-pass membrane protein</topology>
    </subcellularLocation>
</comment>
<reference evidence="10" key="2">
    <citation type="submission" date="2009-11" db="EMBL/GenBank/DDBJ databases">
        <title>The Genome Sequence of Allomyces macrogynus strain ATCC 38327.</title>
        <authorList>
            <consortium name="The Broad Institute Genome Sequencing Platform"/>
            <person name="Russ C."/>
            <person name="Cuomo C."/>
            <person name="Shea T."/>
            <person name="Young S.K."/>
            <person name="Zeng Q."/>
            <person name="Koehrsen M."/>
            <person name="Haas B."/>
            <person name="Borodovsky M."/>
            <person name="Guigo R."/>
            <person name="Alvarado L."/>
            <person name="Berlin A."/>
            <person name="Borenstein D."/>
            <person name="Chen Z."/>
            <person name="Engels R."/>
            <person name="Freedman E."/>
            <person name="Gellesch M."/>
            <person name="Goldberg J."/>
            <person name="Griggs A."/>
            <person name="Gujja S."/>
            <person name="Heiman D."/>
            <person name="Hepburn T."/>
            <person name="Howarth C."/>
            <person name="Jen D."/>
            <person name="Larson L."/>
            <person name="Lewis B."/>
            <person name="Mehta T."/>
            <person name="Park D."/>
            <person name="Pearson M."/>
            <person name="Roberts A."/>
            <person name="Saif S."/>
            <person name="Shenoy N."/>
            <person name="Sisk P."/>
            <person name="Stolte C."/>
            <person name="Sykes S."/>
            <person name="Walk T."/>
            <person name="White J."/>
            <person name="Yandava C."/>
            <person name="Burger G."/>
            <person name="Gray M.W."/>
            <person name="Holland P.W.H."/>
            <person name="King N."/>
            <person name="Lang F.B.F."/>
            <person name="Roger A.J."/>
            <person name="Ruiz-Trillo I."/>
            <person name="Lander E."/>
            <person name="Nusbaum C."/>
        </authorList>
    </citation>
    <scope>NUCLEOTIDE SEQUENCE [LARGE SCALE GENOMIC DNA]</scope>
    <source>
        <strain evidence="10">ATCC 38327</strain>
    </source>
</reference>
<evidence type="ECO:0000256" key="5">
    <source>
        <dbReference type="ARBA" id="ARBA00022989"/>
    </source>
</evidence>
<evidence type="ECO:0000256" key="7">
    <source>
        <dbReference type="RuleBase" id="RU363059"/>
    </source>
</evidence>
<evidence type="ECO:0000256" key="8">
    <source>
        <dbReference type="SAM" id="MobiDB-lite"/>
    </source>
</evidence>
<organism evidence="9 10">
    <name type="scientific">Allomyces macrogynus (strain ATCC 38327)</name>
    <name type="common">Allomyces javanicus var. macrogynus</name>
    <dbReference type="NCBI Taxonomy" id="578462"/>
    <lineage>
        <taxon>Eukaryota</taxon>
        <taxon>Fungi</taxon>
        <taxon>Fungi incertae sedis</taxon>
        <taxon>Blastocladiomycota</taxon>
        <taxon>Blastocladiomycetes</taxon>
        <taxon>Blastocladiales</taxon>
        <taxon>Blastocladiaceae</taxon>
        <taxon>Allomyces</taxon>
    </lineage>
</organism>
<proteinExistence type="inferred from homology"/>
<evidence type="ECO:0000256" key="3">
    <source>
        <dbReference type="ARBA" id="ARBA00022692"/>
    </source>
</evidence>